<feature type="chain" id="PRO_5045246144" description="SnoaL-like domain-containing protein" evidence="2">
    <location>
        <begin position="22"/>
        <end position="239"/>
    </location>
</feature>
<organism evidence="4 5">
    <name type="scientific">Sphingobium lignivorans</name>
    <dbReference type="NCBI Taxonomy" id="2735886"/>
    <lineage>
        <taxon>Bacteria</taxon>
        <taxon>Pseudomonadati</taxon>
        <taxon>Pseudomonadota</taxon>
        <taxon>Alphaproteobacteria</taxon>
        <taxon>Sphingomonadales</taxon>
        <taxon>Sphingomonadaceae</taxon>
        <taxon>Sphingobium</taxon>
    </lineage>
</organism>
<dbReference type="EMBL" id="JACHKA010000001">
    <property type="protein sequence ID" value="MBB5985189.1"/>
    <property type="molecule type" value="Genomic_DNA"/>
</dbReference>
<dbReference type="Gene3D" id="3.10.450.50">
    <property type="match status" value="1"/>
</dbReference>
<evidence type="ECO:0000256" key="2">
    <source>
        <dbReference type="SAM" id="SignalP"/>
    </source>
</evidence>
<dbReference type="Proteomes" id="UP001138540">
    <property type="component" value="Unassembled WGS sequence"/>
</dbReference>
<name>A0ABR6ND28_9SPHN</name>
<gene>
    <name evidence="4" type="ORF">HNP60_001163</name>
</gene>
<keyword evidence="2" id="KW-0732">Signal</keyword>
<dbReference type="InterPro" id="IPR037401">
    <property type="entry name" value="SnoaL-like"/>
</dbReference>
<dbReference type="InterPro" id="IPR032710">
    <property type="entry name" value="NTF2-like_dom_sf"/>
</dbReference>
<keyword evidence="5" id="KW-1185">Reference proteome</keyword>
<feature type="signal peptide" evidence="2">
    <location>
        <begin position="1"/>
        <end position="21"/>
    </location>
</feature>
<evidence type="ECO:0000313" key="5">
    <source>
        <dbReference type="Proteomes" id="UP001138540"/>
    </source>
</evidence>
<feature type="region of interest" description="Disordered" evidence="1">
    <location>
        <begin position="190"/>
        <end position="239"/>
    </location>
</feature>
<feature type="domain" description="SnoaL-like" evidence="3">
    <location>
        <begin position="37"/>
        <end position="165"/>
    </location>
</feature>
<dbReference type="SUPFAM" id="SSF54427">
    <property type="entry name" value="NTF2-like"/>
    <property type="match status" value="1"/>
</dbReference>
<evidence type="ECO:0000256" key="1">
    <source>
        <dbReference type="SAM" id="MobiDB-lite"/>
    </source>
</evidence>
<dbReference type="Pfam" id="PF13577">
    <property type="entry name" value="SnoaL_4"/>
    <property type="match status" value="1"/>
</dbReference>
<sequence>MRAALFALAGAALLAGAPAQAQSTDAEIAALTLRVQKLEGARAVKKLQRAFGYYVDRGLWQDAADLFADDGTIEIGMDGVYAGKTRIRDYLKALHGGQDGLVYGQLNEWVTLQPVVDVAADGRSARARWRDLGMLGQHKKHGEWRDGIYENDYVKEDGVWKIRALHLHVNFVVPYEKGWARLQPGEGLVRSEASRKMPPDRPSTVRARGFPEPQLPPFHAPNPVTGRPVTGQSAPETAK</sequence>
<evidence type="ECO:0000259" key="3">
    <source>
        <dbReference type="Pfam" id="PF13577"/>
    </source>
</evidence>
<protein>
    <recommendedName>
        <fullName evidence="3">SnoaL-like domain-containing protein</fullName>
    </recommendedName>
</protein>
<comment type="caution">
    <text evidence="4">The sequence shown here is derived from an EMBL/GenBank/DDBJ whole genome shotgun (WGS) entry which is preliminary data.</text>
</comment>
<reference evidence="4 5" key="1">
    <citation type="submission" date="2020-08" db="EMBL/GenBank/DDBJ databases">
        <title>Exploring microbial biodiversity for novel pathways involved in the catabolism of aromatic compounds derived from lignin.</title>
        <authorList>
            <person name="Elkins J."/>
        </authorList>
    </citation>
    <scope>NUCLEOTIDE SEQUENCE [LARGE SCALE GENOMIC DNA]</scope>
    <source>
        <strain evidence="4 5">B1D3A</strain>
    </source>
</reference>
<proteinExistence type="predicted"/>
<evidence type="ECO:0000313" key="4">
    <source>
        <dbReference type="EMBL" id="MBB5985189.1"/>
    </source>
</evidence>
<dbReference type="RefSeq" id="WP_184151277.1">
    <property type="nucleotide sequence ID" value="NZ_JACHKA010000001.1"/>
</dbReference>
<accession>A0ABR6ND28</accession>
<feature type="compositionally biased region" description="Polar residues" evidence="1">
    <location>
        <begin position="230"/>
        <end position="239"/>
    </location>
</feature>